<accession>A0A211ZRY7</accession>
<sequence>MDISTICDRIAVQAPYFAFGELEGLADGAVRGVFASEQTAGYERGPVASAEIGRHLAILGSCAAVAGRATERIYYLATRARFSTLDGAQPRETGRIFEATAETVSHDRRSLRAQAIVSDGKPFAHLHCDYQALPERVFTRLFQDYRAEEAAAADGSPYREPIPLEFDAPQALSLAARSQPLAPARCAGHFPGYPAWPVAIIAETIAQVVSRLLHHILGQESEYSVVRTDIAALKLVPAAVPLSFHADCVSASRTLSHYVFSARVMWGEEVVATLDTELRV</sequence>
<dbReference type="Proteomes" id="UP000196655">
    <property type="component" value="Unassembled WGS sequence"/>
</dbReference>
<dbReference type="AlphaFoldDB" id="A0A211ZRY7"/>
<evidence type="ECO:0000313" key="1">
    <source>
        <dbReference type="EMBL" id="OWJ68048.1"/>
    </source>
</evidence>
<organism evidence="1 2">
    <name type="scientific">Inquilinus limosus</name>
    <dbReference type="NCBI Taxonomy" id="171674"/>
    <lineage>
        <taxon>Bacteria</taxon>
        <taxon>Pseudomonadati</taxon>
        <taxon>Pseudomonadota</taxon>
        <taxon>Alphaproteobacteria</taxon>
        <taxon>Rhodospirillales</taxon>
        <taxon>Rhodospirillaceae</taxon>
        <taxon>Inquilinus</taxon>
    </lineage>
</organism>
<dbReference type="EMBL" id="NHON01000008">
    <property type="protein sequence ID" value="OWJ68048.1"/>
    <property type="molecule type" value="Genomic_DNA"/>
</dbReference>
<keyword evidence="2" id="KW-1185">Reference proteome</keyword>
<comment type="caution">
    <text evidence="1">The sequence shown here is derived from an EMBL/GenBank/DDBJ whole genome shotgun (WGS) entry which is preliminary data.</text>
</comment>
<proteinExistence type="predicted"/>
<gene>
    <name evidence="1" type="ORF">BWR60_06305</name>
</gene>
<reference evidence="2" key="1">
    <citation type="submission" date="2017-05" db="EMBL/GenBank/DDBJ databases">
        <authorList>
            <person name="Macchi M."/>
            <person name="Festa S."/>
            <person name="Coppotelli B.M."/>
            <person name="Morelli I.S."/>
        </authorList>
    </citation>
    <scope>NUCLEOTIDE SEQUENCE [LARGE SCALE GENOMIC DNA]</scope>
    <source>
        <strain evidence="2">I</strain>
    </source>
</reference>
<dbReference type="Gene3D" id="3.10.129.10">
    <property type="entry name" value="Hotdog Thioesterase"/>
    <property type="match status" value="1"/>
</dbReference>
<evidence type="ECO:0000313" key="2">
    <source>
        <dbReference type="Proteomes" id="UP000196655"/>
    </source>
</evidence>
<dbReference type="STRING" id="1122125.GCA_000423185_05342"/>
<name>A0A211ZRY7_9PROT</name>
<protein>
    <submittedName>
        <fullName evidence="1">Uncharacterized protein</fullName>
    </submittedName>
</protein>